<dbReference type="InParanoid" id="K3WHE5"/>
<dbReference type="Proteomes" id="UP000019132">
    <property type="component" value="Unassembled WGS sequence"/>
</dbReference>
<name>K3WHE5_GLOUD</name>
<dbReference type="OMA" id="ERKMEYA"/>
<organism evidence="1 2">
    <name type="scientific">Globisporangium ultimum (strain ATCC 200006 / CBS 805.95 / DAOM BR144)</name>
    <name type="common">Pythium ultimum</name>
    <dbReference type="NCBI Taxonomy" id="431595"/>
    <lineage>
        <taxon>Eukaryota</taxon>
        <taxon>Sar</taxon>
        <taxon>Stramenopiles</taxon>
        <taxon>Oomycota</taxon>
        <taxon>Peronosporomycetes</taxon>
        <taxon>Pythiales</taxon>
        <taxon>Pythiaceae</taxon>
        <taxon>Globisporangium</taxon>
    </lineage>
</organism>
<evidence type="ECO:0000313" key="2">
    <source>
        <dbReference type="Proteomes" id="UP000019132"/>
    </source>
</evidence>
<reference evidence="2" key="2">
    <citation type="submission" date="2010-04" db="EMBL/GenBank/DDBJ databases">
        <authorList>
            <person name="Buell R."/>
            <person name="Hamilton J."/>
            <person name="Hostetler J."/>
        </authorList>
    </citation>
    <scope>NUCLEOTIDE SEQUENCE [LARGE SCALE GENOMIC DNA]</scope>
    <source>
        <strain evidence="2">DAOM:BR144</strain>
    </source>
</reference>
<proteinExistence type="predicted"/>
<evidence type="ECO:0000313" key="1">
    <source>
        <dbReference type="EnsemblProtists" id="PYU1_T004387"/>
    </source>
</evidence>
<dbReference type="EnsemblProtists" id="PYU1_T004387">
    <property type="protein sequence ID" value="PYU1_T004387"/>
    <property type="gene ID" value="PYU1_G004377"/>
</dbReference>
<dbReference type="AlphaFoldDB" id="K3WHE5"/>
<reference evidence="2" key="1">
    <citation type="journal article" date="2010" name="Genome Biol.">
        <title>Genome sequence of the necrotrophic plant pathogen Pythium ultimum reveals original pathogenicity mechanisms and effector repertoire.</title>
        <authorList>
            <person name="Levesque C.A."/>
            <person name="Brouwer H."/>
            <person name="Cano L."/>
            <person name="Hamilton J.P."/>
            <person name="Holt C."/>
            <person name="Huitema E."/>
            <person name="Raffaele S."/>
            <person name="Robideau G.P."/>
            <person name="Thines M."/>
            <person name="Win J."/>
            <person name="Zerillo M.M."/>
            <person name="Beakes G.W."/>
            <person name="Boore J.L."/>
            <person name="Busam D."/>
            <person name="Dumas B."/>
            <person name="Ferriera S."/>
            <person name="Fuerstenberg S.I."/>
            <person name="Gachon C.M."/>
            <person name="Gaulin E."/>
            <person name="Govers F."/>
            <person name="Grenville-Briggs L."/>
            <person name="Horner N."/>
            <person name="Hostetler J."/>
            <person name="Jiang R.H."/>
            <person name="Johnson J."/>
            <person name="Krajaejun T."/>
            <person name="Lin H."/>
            <person name="Meijer H.J."/>
            <person name="Moore B."/>
            <person name="Morris P."/>
            <person name="Phuntmart V."/>
            <person name="Puiu D."/>
            <person name="Shetty J."/>
            <person name="Stajich J.E."/>
            <person name="Tripathy S."/>
            <person name="Wawra S."/>
            <person name="van West P."/>
            <person name="Whitty B.R."/>
            <person name="Coutinho P.M."/>
            <person name="Henrissat B."/>
            <person name="Martin F."/>
            <person name="Thomas P.D."/>
            <person name="Tyler B.M."/>
            <person name="De Vries R.P."/>
            <person name="Kamoun S."/>
            <person name="Yandell M."/>
            <person name="Tisserat N."/>
            <person name="Buell C.R."/>
        </authorList>
    </citation>
    <scope>NUCLEOTIDE SEQUENCE</scope>
    <source>
        <strain evidence="2">DAOM:BR144</strain>
    </source>
</reference>
<keyword evidence="2" id="KW-1185">Reference proteome</keyword>
<accession>K3WHE5</accession>
<dbReference type="HOGENOM" id="CLU_1010014_0_0_1"/>
<sequence>MEDALVVVVPERATGAASEGSLTETAALTLEQVEMVVKRDLDARDQRRTEYSIPKCPTAKEMELLQRLGLRRVPIEVNEVQDDSIAGYQWSENASEQRDALPFSVKEAADLIIVDALAKRMRDAFADLGFVIEVKKDAASYDERAIAVDPPVGLLTDLNGYWYFLWFTPDKKVNRMVLTCPANGFKMMHEILAEASGASSDDCFPMQVSFLESPPRPLRRQKLIGTVPVSNNGAEEILERYLLMSDELSPEFLLDRMMEYMHRLISQMPIYSHMYN</sequence>
<protein>
    <submittedName>
        <fullName evidence="1">Uncharacterized protein</fullName>
    </submittedName>
</protein>
<dbReference type="EMBL" id="GL376631">
    <property type="status" value="NOT_ANNOTATED_CDS"/>
    <property type="molecule type" value="Genomic_DNA"/>
</dbReference>
<dbReference type="VEuPathDB" id="FungiDB:PYU1_G004377"/>
<reference evidence="1" key="3">
    <citation type="submission" date="2015-02" db="UniProtKB">
        <authorList>
            <consortium name="EnsemblProtists"/>
        </authorList>
    </citation>
    <scope>IDENTIFICATION</scope>
    <source>
        <strain evidence="1">DAOM BR144</strain>
    </source>
</reference>